<evidence type="ECO:0000313" key="3">
    <source>
        <dbReference type="Proteomes" id="UP001159363"/>
    </source>
</evidence>
<organism evidence="2 3">
    <name type="scientific">Dryococelus australis</name>
    <dbReference type="NCBI Taxonomy" id="614101"/>
    <lineage>
        <taxon>Eukaryota</taxon>
        <taxon>Metazoa</taxon>
        <taxon>Ecdysozoa</taxon>
        <taxon>Arthropoda</taxon>
        <taxon>Hexapoda</taxon>
        <taxon>Insecta</taxon>
        <taxon>Pterygota</taxon>
        <taxon>Neoptera</taxon>
        <taxon>Polyneoptera</taxon>
        <taxon>Phasmatodea</taxon>
        <taxon>Verophasmatodea</taxon>
        <taxon>Anareolatae</taxon>
        <taxon>Phasmatidae</taxon>
        <taxon>Eurycanthinae</taxon>
        <taxon>Dryococelus</taxon>
    </lineage>
</organism>
<evidence type="ECO:0000256" key="1">
    <source>
        <dbReference type="SAM" id="MobiDB-lite"/>
    </source>
</evidence>
<gene>
    <name evidence="2" type="ORF">PR048_025422</name>
</gene>
<proteinExistence type="predicted"/>
<reference evidence="2 3" key="1">
    <citation type="submission" date="2023-02" db="EMBL/GenBank/DDBJ databases">
        <title>LHISI_Scaffold_Assembly.</title>
        <authorList>
            <person name="Stuart O.P."/>
            <person name="Cleave R."/>
            <person name="Magrath M.J.L."/>
            <person name="Mikheyev A.S."/>
        </authorList>
    </citation>
    <scope>NUCLEOTIDE SEQUENCE [LARGE SCALE GENOMIC DNA]</scope>
    <source>
        <strain evidence="2">Daus_M_001</strain>
        <tissue evidence="2">Leg muscle</tissue>
    </source>
</reference>
<feature type="compositionally biased region" description="Basic and acidic residues" evidence="1">
    <location>
        <begin position="42"/>
        <end position="51"/>
    </location>
</feature>
<feature type="compositionally biased region" description="Polar residues" evidence="1">
    <location>
        <begin position="52"/>
        <end position="64"/>
    </location>
</feature>
<protein>
    <submittedName>
        <fullName evidence="2">Uncharacterized protein</fullName>
    </submittedName>
</protein>
<comment type="caution">
    <text evidence="2">The sequence shown here is derived from an EMBL/GenBank/DDBJ whole genome shotgun (WGS) entry which is preliminary data.</text>
</comment>
<sequence length="256" mass="27809">MASTKNAKAKLLIIGEYRPFTVKSWEPMGVIEVSMEQHRNERAGEIGDPRENSSAVASSGTISKCKSPGAIPPRIEPGSLRWTGSCLNYYTACHRSAGPWRRSSSPIQGIRARFPVEPHSDLRMWGSCRTPPLVGGFSQGSPASPSPALSPPLHTSFQPRRLSRLYSEQLISASIPLLPVVAEGDLLQGVLTARSRLGAALSRHGRGVNKYTGAKLRVGFFDVGVPISNWLQRAAGSQLSYTGADWLMAFRRVGDR</sequence>
<keyword evidence="3" id="KW-1185">Reference proteome</keyword>
<dbReference type="EMBL" id="JARBHB010000010">
    <property type="protein sequence ID" value="KAJ8874559.1"/>
    <property type="molecule type" value="Genomic_DNA"/>
</dbReference>
<name>A0ABQ9GRE3_9NEOP</name>
<dbReference type="Proteomes" id="UP001159363">
    <property type="component" value="Chromosome 9"/>
</dbReference>
<accession>A0ABQ9GRE3</accession>
<feature type="region of interest" description="Disordered" evidence="1">
    <location>
        <begin position="42"/>
        <end position="70"/>
    </location>
</feature>
<evidence type="ECO:0000313" key="2">
    <source>
        <dbReference type="EMBL" id="KAJ8874559.1"/>
    </source>
</evidence>